<evidence type="ECO:0000256" key="5">
    <source>
        <dbReference type="ARBA" id="ARBA00022737"/>
    </source>
</evidence>
<dbReference type="InterPro" id="IPR001841">
    <property type="entry name" value="Znf_RING"/>
</dbReference>
<evidence type="ECO:0000256" key="4">
    <source>
        <dbReference type="ARBA" id="ARBA00022723"/>
    </source>
</evidence>
<dbReference type="EC" id="2.3.2.31" evidence="2"/>
<evidence type="ECO:0000313" key="12">
    <source>
        <dbReference type="EMBL" id="GAB1226786.1"/>
    </source>
</evidence>
<keyword evidence="6 9" id="KW-0863">Zinc-finger</keyword>
<proteinExistence type="predicted"/>
<dbReference type="InterPro" id="IPR048962">
    <property type="entry name" value="ARIH1-like_UBL"/>
</dbReference>
<protein>
    <recommendedName>
        <fullName evidence="2">RBR-type E3 ubiquitin transferase</fullName>
        <ecNumber evidence="2">2.3.2.31</ecNumber>
    </recommendedName>
</protein>
<dbReference type="PROSITE" id="PS51873">
    <property type="entry name" value="TRIAD"/>
    <property type="match status" value="1"/>
</dbReference>
<evidence type="ECO:0000313" key="13">
    <source>
        <dbReference type="Proteomes" id="UP001628156"/>
    </source>
</evidence>
<keyword evidence="4" id="KW-0479">Metal-binding</keyword>
<evidence type="ECO:0000256" key="8">
    <source>
        <dbReference type="ARBA" id="ARBA00022833"/>
    </source>
</evidence>
<name>A0ABQ0DVA5_9EUKA</name>
<evidence type="ECO:0000259" key="11">
    <source>
        <dbReference type="PROSITE" id="PS51873"/>
    </source>
</evidence>
<evidence type="ECO:0000256" key="1">
    <source>
        <dbReference type="ARBA" id="ARBA00001798"/>
    </source>
</evidence>
<organism evidence="12 13">
    <name type="scientific">Entamoeba nuttalli</name>
    <dbReference type="NCBI Taxonomy" id="412467"/>
    <lineage>
        <taxon>Eukaryota</taxon>
        <taxon>Amoebozoa</taxon>
        <taxon>Evosea</taxon>
        <taxon>Archamoebae</taxon>
        <taxon>Mastigamoebida</taxon>
        <taxon>Entamoebidae</taxon>
        <taxon>Entamoeba</taxon>
    </lineage>
</organism>
<dbReference type="PANTHER" id="PTHR11685">
    <property type="entry name" value="RBR FAMILY RING FINGER AND IBR DOMAIN-CONTAINING"/>
    <property type="match status" value="1"/>
</dbReference>
<dbReference type="Pfam" id="PF22191">
    <property type="entry name" value="IBR_1"/>
    <property type="match status" value="1"/>
</dbReference>
<dbReference type="Gene3D" id="2.20.25.20">
    <property type="match status" value="1"/>
</dbReference>
<evidence type="ECO:0000256" key="7">
    <source>
        <dbReference type="ARBA" id="ARBA00022786"/>
    </source>
</evidence>
<evidence type="ECO:0000256" key="9">
    <source>
        <dbReference type="PROSITE-ProRule" id="PRU00175"/>
    </source>
</evidence>
<dbReference type="Gene3D" id="3.30.40.10">
    <property type="entry name" value="Zinc/RING finger domain, C3HC4 (zinc finger)"/>
    <property type="match status" value="1"/>
</dbReference>
<dbReference type="SMART" id="SM00647">
    <property type="entry name" value="IBR"/>
    <property type="match status" value="2"/>
</dbReference>
<dbReference type="InterPro" id="IPR018957">
    <property type="entry name" value="Znf_C3HC4_RING-type"/>
</dbReference>
<dbReference type="InterPro" id="IPR002867">
    <property type="entry name" value="IBR_dom"/>
</dbReference>
<feature type="domain" description="RING-type" evidence="11">
    <location>
        <begin position="89"/>
        <end position="297"/>
    </location>
</feature>
<dbReference type="EMBL" id="BAAFRS010000305">
    <property type="protein sequence ID" value="GAB1226786.1"/>
    <property type="molecule type" value="Genomic_DNA"/>
</dbReference>
<comment type="catalytic activity">
    <reaction evidence="1">
        <text>[E2 ubiquitin-conjugating enzyme]-S-ubiquitinyl-L-cysteine + [acceptor protein]-L-lysine = [E2 ubiquitin-conjugating enzyme]-L-cysteine + [acceptor protein]-N(6)-ubiquitinyl-L-lysine.</text>
        <dbReference type="EC" id="2.3.2.31"/>
    </reaction>
</comment>
<evidence type="ECO:0000256" key="2">
    <source>
        <dbReference type="ARBA" id="ARBA00012251"/>
    </source>
</evidence>
<keyword evidence="7" id="KW-0833">Ubl conjugation pathway</keyword>
<evidence type="ECO:0000256" key="6">
    <source>
        <dbReference type="ARBA" id="ARBA00022771"/>
    </source>
</evidence>
<keyword evidence="8" id="KW-0862">Zinc</keyword>
<dbReference type="Pfam" id="PF01485">
    <property type="entry name" value="IBR"/>
    <property type="match status" value="1"/>
</dbReference>
<reference evidence="12 13" key="1">
    <citation type="journal article" date="2019" name="PLoS Negl. Trop. Dis.">
        <title>Whole genome sequencing of Entamoeba nuttalli reveals mammalian host-related molecular signatures and a novel octapeptide-repeat surface protein.</title>
        <authorList>
            <person name="Tanaka M."/>
            <person name="Makiuchi T."/>
            <person name="Komiyama T."/>
            <person name="Shiina T."/>
            <person name="Osaki K."/>
            <person name="Tachibana H."/>
        </authorList>
    </citation>
    <scope>NUCLEOTIDE SEQUENCE [LARGE SCALE GENOMIC DNA]</scope>
    <source>
        <strain evidence="12 13">P19-061405</strain>
    </source>
</reference>
<sequence>MLSASTDFEEAESQMKPFEIKESCKIDQEMQKLLRDVCDFTCLGEGDCSLLLRHFKWNVNKMNDVYFDDPDKYLVLSGTKMPERDPPKGKVTCDVCYEEVNEVTGLSCGHYYCKNCWREYIEEAMKRGPNFIDSLCMCQGCYCKIHHELVKKISPDIADRFWYFLKKEYVELQGNVFCPNPQCGRAIIVLSSERASDNIFCLCGQRFCFKCLGEYHAPATCKQVSDWNELSTKDDENSYLLLTAKACCHCGLLCERTQGCNHMTCPKCHGEWCWMCRGDWKTHGEKTGGFYSCNIYNAGKSLGNELDNKAKAKKTFYEKYNHYFDRWMSHNSLHRQTREQKKKTMGEVYEHFKNQSRIISRIEEAFDILILARCWLKFSYVYSFYSSEEGKITDLFNHQQAQIETFTETLGELLFKPVATYDPEVIAAKASILKRVIDHFS</sequence>
<dbReference type="InterPro" id="IPR044066">
    <property type="entry name" value="TRIAD_supradom"/>
</dbReference>
<dbReference type="Pfam" id="PF00097">
    <property type="entry name" value="zf-C3HC4"/>
    <property type="match status" value="1"/>
</dbReference>
<dbReference type="Gene3D" id="1.20.120.1750">
    <property type="match status" value="1"/>
</dbReference>
<dbReference type="InterPro" id="IPR013083">
    <property type="entry name" value="Znf_RING/FYVE/PHD"/>
</dbReference>
<gene>
    <name evidence="12" type="ORF">ENUP19_0305G0034</name>
</gene>
<feature type="domain" description="RING-type" evidence="10">
    <location>
        <begin position="93"/>
        <end position="141"/>
    </location>
</feature>
<evidence type="ECO:0000256" key="3">
    <source>
        <dbReference type="ARBA" id="ARBA00022679"/>
    </source>
</evidence>
<accession>A0ABQ0DVA5</accession>
<keyword evidence="3" id="KW-0808">Transferase</keyword>
<keyword evidence="5" id="KW-0677">Repeat</keyword>
<dbReference type="InterPro" id="IPR031127">
    <property type="entry name" value="E3_UB_ligase_RBR"/>
</dbReference>
<dbReference type="PROSITE" id="PS50089">
    <property type="entry name" value="ZF_RING_2"/>
    <property type="match status" value="1"/>
</dbReference>
<keyword evidence="13" id="KW-1185">Reference proteome</keyword>
<evidence type="ECO:0000259" key="10">
    <source>
        <dbReference type="PROSITE" id="PS50089"/>
    </source>
</evidence>
<dbReference type="SUPFAM" id="SSF57850">
    <property type="entry name" value="RING/U-box"/>
    <property type="match status" value="3"/>
</dbReference>
<comment type="caution">
    <text evidence="12">The sequence shown here is derived from an EMBL/GenBank/DDBJ whole genome shotgun (WGS) entry which is preliminary data.</text>
</comment>
<dbReference type="Pfam" id="PF21235">
    <property type="entry name" value="UBA_ARI1"/>
    <property type="match status" value="1"/>
</dbReference>
<dbReference type="Proteomes" id="UP001628156">
    <property type="component" value="Unassembled WGS sequence"/>
</dbReference>